<organism evidence="2 3">
    <name type="scientific">Mycobacterium paraffinicum</name>
    <dbReference type="NCBI Taxonomy" id="53378"/>
    <lineage>
        <taxon>Bacteria</taxon>
        <taxon>Bacillati</taxon>
        <taxon>Actinomycetota</taxon>
        <taxon>Actinomycetes</taxon>
        <taxon>Mycobacteriales</taxon>
        <taxon>Mycobacteriaceae</taxon>
        <taxon>Mycobacterium</taxon>
    </lineage>
</organism>
<protein>
    <submittedName>
        <fullName evidence="2">Uncharacterized protein</fullName>
    </submittedName>
</protein>
<reference evidence="2 3" key="1">
    <citation type="submission" date="2016-11" db="EMBL/GenBank/DDBJ databases">
        <title>Genome sequences of unsequenced Mycobacteria.</title>
        <authorList>
            <person name="Greninger A.L."/>
            <person name="Fang F."/>
            <person name="Jerome K.R."/>
        </authorList>
    </citation>
    <scope>NUCLEOTIDE SEQUENCE [LARGE SCALE GENOMIC DNA]</scope>
    <source>
        <strain evidence="2 3">M11</strain>
    </source>
</reference>
<proteinExistence type="predicted"/>
<dbReference type="Proteomes" id="UP000186438">
    <property type="component" value="Unassembled WGS sequence"/>
</dbReference>
<gene>
    <name evidence="2" type="ORF">BRW65_20935</name>
</gene>
<accession>A0A1Q4HQJ9</accession>
<comment type="caution">
    <text evidence="2">The sequence shown here is derived from an EMBL/GenBank/DDBJ whole genome shotgun (WGS) entry which is preliminary data.</text>
</comment>
<sequence length="68" mass="6641">MTGRTGKGAIFTIGAAGALVVGAAVGAVVDVVGEAGCRVEWQPHASAKSSPAPVSQAAGTPTFPPPRR</sequence>
<feature type="region of interest" description="Disordered" evidence="1">
    <location>
        <begin position="44"/>
        <end position="68"/>
    </location>
</feature>
<dbReference type="AlphaFoldDB" id="A0A1Q4HQJ9"/>
<keyword evidence="3" id="KW-1185">Reference proteome</keyword>
<evidence type="ECO:0000313" key="2">
    <source>
        <dbReference type="EMBL" id="OJZ70210.1"/>
    </source>
</evidence>
<dbReference type="EMBL" id="MPNT01000022">
    <property type="protein sequence ID" value="OJZ70210.1"/>
    <property type="molecule type" value="Genomic_DNA"/>
</dbReference>
<feature type="compositionally biased region" description="Polar residues" evidence="1">
    <location>
        <begin position="47"/>
        <end position="59"/>
    </location>
</feature>
<dbReference type="STRING" id="53378.BRW65_20935"/>
<evidence type="ECO:0000256" key="1">
    <source>
        <dbReference type="SAM" id="MobiDB-lite"/>
    </source>
</evidence>
<name>A0A1Q4HQJ9_9MYCO</name>
<evidence type="ECO:0000313" key="3">
    <source>
        <dbReference type="Proteomes" id="UP000186438"/>
    </source>
</evidence>